<sequence>MRYFFTSFHRFFFPEESFHELKLVESYLSELLLLQITFFLHS</sequence>
<name>N1WL15_9LEPT</name>
<evidence type="ECO:0000313" key="1">
    <source>
        <dbReference type="EMBL" id="EMY79665.1"/>
    </source>
</evidence>
<reference evidence="1" key="1">
    <citation type="submission" date="2013-03" db="EMBL/GenBank/DDBJ databases">
        <authorList>
            <person name="Harkins D.M."/>
            <person name="Durkin A.S."/>
            <person name="Brinkac L.M."/>
            <person name="Haft D.H."/>
            <person name="Selengut J.D."/>
            <person name="Sanka R."/>
            <person name="DePew J."/>
            <person name="Purushe J."/>
            <person name="Hartskeerl R.A."/>
            <person name="Ahmed A."/>
            <person name="van der Linden H."/>
            <person name="Goris M.G.A."/>
            <person name="Vinetz J.M."/>
            <person name="Sutton G.G."/>
            <person name="Nierman W.C."/>
            <person name="Fouts D.E."/>
        </authorList>
    </citation>
    <scope>NUCLEOTIDE SEQUENCE [LARGE SCALE GENOMIC DNA]</scope>
    <source>
        <strain evidence="1">ICFT</strain>
    </source>
</reference>
<dbReference type="AlphaFoldDB" id="N1WL15"/>
<gene>
    <name evidence="1" type="ORF">LEP1GSC060_0066</name>
</gene>
<keyword evidence="2" id="KW-1185">Reference proteome</keyword>
<organism evidence="1 2">
    <name type="scientific">Leptospira weilii serovar Ranarum str. ICFT</name>
    <dbReference type="NCBI Taxonomy" id="1218598"/>
    <lineage>
        <taxon>Bacteria</taxon>
        <taxon>Pseudomonadati</taxon>
        <taxon>Spirochaetota</taxon>
        <taxon>Spirochaetia</taxon>
        <taxon>Leptospirales</taxon>
        <taxon>Leptospiraceae</taxon>
        <taxon>Leptospira</taxon>
    </lineage>
</organism>
<accession>N1WL15</accession>
<proteinExistence type="predicted"/>
<dbReference type="Proteomes" id="UP000012313">
    <property type="component" value="Unassembled WGS sequence"/>
</dbReference>
<evidence type="ECO:0000313" key="2">
    <source>
        <dbReference type="Proteomes" id="UP000012313"/>
    </source>
</evidence>
<dbReference type="EMBL" id="AOHC02000007">
    <property type="protein sequence ID" value="EMY79665.1"/>
    <property type="molecule type" value="Genomic_DNA"/>
</dbReference>
<protein>
    <submittedName>
        <fullName evidence="1">Uncharacterized protein</fullName>
    </submittedName>
</protein>
<comment type="caution">
    <text evidence="1">The sequence shown here is derived from an EMBL/GenBank/DDBJ whole genome shotgun (WGS) entry which is preliminary data.</text>
</comment>